<sequence>MASLDVLLPPPDQINDTHKVYSVAVAVGVMAGVTTFIVLWRLYSRFMTRSYGLDDWTIIPALCIIGGTWLYPAMSMAIRTSILLFYQRMFSTPGSKFKIVVQGLLVLQVIYLIVFAITPIFICRPLYKAWDIIERHLYMDDFYYYYMSVALYSVSMVFDAILLFLPLWPISKLQMPLGRRAGVAVLLIMGAGSTVCAAYKLAVFVLEMARYDMIDKTWFDYELSRLIPPQFDHYGVTYWIPSQVEPTVALIGASLPGLRQGVGRVWGTVSAYRSRNSSNRGTKTGATVDRTALGTWKSQAPKTDTRVFYNETESETALHKKDNYIPLGEYGPEHGPEHGPEQSRV</sequence>
<comment type="subcellular location">
    <subcellularLocation>
        <location evidence="1">Membrane</location>
        <topology evidence="1">Multi-pass membrane protein</topology>
    </subcellularLocation>
</comment>
<feature type="compositionally biased region" description="Basic and acidic residues" evidence="6">
    <location>
        <begin position="331"/>
        <end position="345"/>
    </location>
</feature>
<feature type="transmembrane region" description="Helical" evidence="7">
    <location>
        <begin position="55"/>
        <end position="79"/>
    </location>
</feature>
<feature type="transmembrane region" description="Helical" evidence="7">
    <location>
        <begin position="143"/>
        <end position="169"/>
    </location>
</feature>
<comment type="similarity">
    <text evidence="5">Belongs to the SAT4 family.</text>
</comment>
<evidence type="ECO:0000256" key="1">
    <source>
        <dbReference type="ARBA" id="ARBA00004141"/>
    </source>
</evidence>
<proteinExistence type="inferred from homology"/>
<name>A0AA39XMS0_9PEZI</name>
<dbReference type="GO" id="GO:0016020">
    <property type="term" value="C:membrane"/>
    <property type="evidence" value="ECO:0007669"/>
    <property type="project" value="UniProtKB-SubCell"/>
</dbReference>
<evidence type="ECO:0000256" key="3">
    <source>
        <dbReference type="ARBA" id="ARBA00022989"/>
    </source>
</evidence>
<evidence type="ECO:0000256" key="2">
    <source>
        <dbReference type="ARBA" id="ARBA00022692"/>
    </source>
</evidence>
<dbReference type="AlphaFoldDB" id="A0AA39XMS0"/>
<keyword evidence="10" id="KW-1185">Reference proteome</keyword>
<evidence type="ECO:0000256" key="5">
    <source>
        <dbReference type="ARBA" id="ARBA00038359"/>
    </source>
</evidence>
<keyword evidence="4 7" id="KW-0472">Membrane</keyword>
<dbReference type="InterPro" id="IPR052337">
    <property type="entry name" value="SAT4-like"/>
</dbReference>
<keyword evidence="2 7" id="KW-0812">Transmembrane</keyword>
<comment type="caution">
    <text evidence="9">The sequence shown here is derived from an EMBL/GenBank/DDBJ whole genome shotgun (WGS) entry which is preliminary data.</text>
</comment>
<dbReference type="EMBL" id="JAULSR010000001">
    <property type="protein sequence ID" value="KAK0636789.1"/>
    <property type="molecule type" value="Genomic_DNA"/>
</dbReference>
<dbReference type="InterPro" id="IPR049326">
    <property type="entry name" value="Rhodopsin_dom_fungi"/>
</dbReference>
<reference evidence="9" key="1">
    <citation type="submission" date="2023-06" db="EMBL/GenBank/DDBJ databases">
        <title>Genome-scale phylogeny and comparative genomics of the fungal order Sordariales.</title>
        <authorList>
            <consortium name="Lawrence Berkeley National Laboratory"/>
            <person name="Hensen N."/>
            <person name="Bonometti L."/>
            <person name="Westerberg I."/>
            <person name="Brannstrom I.O."/>
            <person name="Guillou S."/>
            <person name="Cros-Aarteil S."/>
            <person name="Calhoun S."/>
            <person name="Haridas S."/>
            <person name="Kuo A."/>
            <person name="Mondo S."/>
            <person name="Pangilinan J."/>
            <person name="Riley R."/>
            <person name="LaButti K."/>
            <person name="Andreopoulos B."/>
            <person name="Lipzen A."/>
            <person name="Chen C."/>
            <person name="Yanf M."/>
            <person name="Daum C."/>
            <person name="Ng V."/>
            <person name="Clum A."/>
            <person name="Steindorff A."/>
            <person name="Ohm R."/>
            <person name="Martin F."/>
            <person name="Silar P."/>
            <person name="Natvig D."/>
            <person name="Lalanne C."/>
            <person name="Gautier V."/>
            <person name="Ament-velasquez S.L."/>
            <person name="Kruys A."/>
            <person name="Hutchinson M.I."/>
            <person name="Powell A.J."/>
            <person name="Barry K."/>
            <person name="Miller A.N."/>
            <person name="Grigoriev I.V."/>
            <person name="Debuchy R."/>
            <person name="Gladieux P."/>
            <person name="Thoren M.H."/>
            <person name="Johannesson H."/>
        </authorList>
    </citation>
    <scope>NUCLEOTIDE SEQUENCE</scope>
    <source>
        <strain evidence="9">SMH3391-2</strain>
    </source>
</reference>
<feature type="transmembrane region" description="Helical" evidence="7">
    <location>
        <begin position="181"/>
        <end position="206"/>
    </location>
</feature>
<keyword evidence="3 7" id="KW-1133">Transmembrane helix</keyword>
<protein>
    <recommendedName>
        <fullName evidence="8">Rhodopsin domain-containing protein</fullName>
    </recommendedName>
</protein>
<feature type="transmembrane region" description="Helical" evidence="7">
    <location>
        <begin position="99"/>
        <end position="122"/>
    </location>
</feature>
<evidence type="ECO:0000259" key="8">
    <source>
        <dbReference type="Pfam" id="PF20684"/>
    </source>
</evidence>
<evidence type="ECO:0000256" key="4">
    <source>
        <dbReference type="ARBA" id="ARBA00023136"/>
    </source>
</evidence>
<dbReference type="Pfam" id="PF20684">
    <property type="entry name" value="Fung_rhodopsin"/>
    <property type="match status" value="1"/>
</dbReference>
<dbReference type="PANTHER" id="PTHR33048:SF160">
    <property type="entry name" value="SAT4 FAMILY MEMBRANE PROTEIN"/>
    <property type="match status" value="1"/>
</dbReference>
<feature type="transmembrane region" description="Helical" evidence="7">
    <location>
        <begin position="20"/>
        <end position="43"/>
    </location>
</feature>
<feature type="region of interest" description="Disordered" evidence="6">
    <location>
        <begin position="320"/>
        <end position="345"/>
    </location>
</feature>
<evidence type="ECO:0000313" key="9">
    <source>
        <dbReference type="EMBL" id="KAK0636789.1"/>
    </source>
</evidence>
<dbReference type="PANTHER" id="PTHR33048">
    <property type="entry name" value="PTH11-LIKE INTEGRAL MEMBRANE PROTEIN (AFU_ORTHOLOGUE AFUA_5G11245)"/>
    <property type="match status" value="1"/>
</dbReference>
<accession>A0AA39XMS0</accession>
<evidence type="ECO:0000313" key="10">
    <source>
        <dbReference type="Proteomes" id="UP001174934"/>
    </source>
</evidence>
<feature type="domain" description="Rhodopsin" evidence="8">
    <location>
        <begin position="69"/>
        <end position="260"/>
    </location>
</feature>
<evidence type="ECO:0000256" key="6">
    <source>
        <dbReference type="SAM" id="MobiDB-lite"/>
    </source>
</evidence>
<dbReference type="Proteomes" id="UP001174934">
    <property type="component" value="Unassembled WGS sequence"/>
</dbReference>
<gene>
    <name evidence="9" type="ORF">B0T17DRAFT_613471</name>
</gene>
<evidence type="ECO:0000256" key="7">
    <source>
        <dbReference type="SAM" id="Phobius"/>
    </source>
</evidence>
<organism evidence="9 10">
    <name type="scientific">Bombardia bombarda</name>
    <dbReference type="NCBI Taxonomy" id="252184"/>
    <lineage>
        <taxon>Eukaryota</taxon>
        <taxon>Fungi</taxon>
        <taxon>Dikarya</taxon>
        <taxon>Ascomycota</taxon>
        <taxon>Pezizomycotina</taxon>
        <taxon>Sordariomycetes</taxon>
        <taxon>Sordariomycetidae</taxon>
        <taxon>Sordariales</taxon>
        <taxon>Lasiosphaeriaceae</taxon>
        <taxon>Bombardia</taxon>
    </lineage>
</organism>